<dbReference type="GO" id="GO:0005737">
    <property type="term" value="C:cytoplasm"/>
    <property type="evidence" value="ECO:0007669"/>
    <property type="project" value="UniProtKB-SubCell"/>
</dbReference>
<dbReference type="InterPro" id="IPR008927">
    <property type="entry name" value="6-PGluconate_DH-like_C_sf"/>
</dbReference>
<evidence type="ECO:0000256" key="7">
    <source>
        <dbReference type="NCBIfam" id="TIGR00112"/>
    </source>
</evidence>
<dbReference type="PANTHER" id="PTHR11645:SF0">
    <property type="entry name" value="PYRROLINE-5-CARBOXYLATE REDUCTASE 3"/>
    <property type="match status" value="1"/>
</dbReference>
<evidence type="ECO:0000256" key="8">
    <source>
        <dbReference type="PIRSR" id="PIRSR000193-1"/>
    </source>
</evidence>
<dbReference type="InterPro" id="IPR028939">
    <property type="entry name" value="P5C_Rdtase_cat_N"/>
</dbReference>
<feature type="domain" description="Pyrroline-5-carboxylate reductase dimerisation" evidence="11">
    <location>
        <begin position="160"/>
        <end position="262"/>
    </location>
</feature>
<dbReference type="InterPro" id="IPR029036">
    <property type="entry name" value="P5CR_dimer"/>
</dbReference>
<evidence type="ECO:0000256" key="9">
    <source>
        <dbReference type="RuleBase" id="RU003903"/>
    </source>
</evidence>
<keyword evidence="2 6" id="KW-0641">Proline biosynthesis</keyword>
<evidence type="ECO:0000313" key="12">
    <source>
        <dbReference type="EMBL" id="EFF69602.1"/>
    </source>
</evidence>
<dbReference type="Pfam" id="PF03807">
    <property type="entry name" value="F420_oxidored"/>
    <property type="match status" value="1"/>
</dbReference>
<accession>D4RWS8</accession>
<evidence type="ECO:0000256" key="4">
    <source>
        <dbReference type="ARBA" id="ARBA00023002"/>
    </source>
</evidence>
<evidence type="ECO:0000259" key="11">
    <source>
        <dbReference type="Pfam" id="PF14748"/>
    </source>
</evidence>
<evidence type="ECO:0000256" key="1">
    <source>
        <dbReference type="ARBA" id="ARBA00005525"/>
    </source>
</evidence>
<feature type="binding site" evidence="8">
    <location>
        <position position="54"/>
    </location>
    <ligand>
        <name>NADPH</name>
        <dbReference type="ChEBI" id="CHEBI:57783"/>
    </ligand>
</feature>
<dbReference type="HAMAP" id="MF_01925">
    <property type="entry name" value="P5C_reductase"/>
    <property type="match status" value="1"/>
</dbReference>
<comment type="similarity">
    <text evidence="1 6 9">Belongs to the pyrroline-5-carboxylate reductase family.</text>
</comment>
<dbReference type="EC" id="1.5.1.2" evidence="6 7"/>
<evidence type="ECO:0000259" key="10">
    <source>
        <dbReference type="Pfam" id="PF03807"/>
    </source>
</evidence>
<evidence type="ECO:0000256" key="6">
    <source>
        <dbReference type="HAMAP-Rule" id="MF_01925"/>
    </source>
</evidence>
<dbReference type="PIRSF" id="PIRSF000193">
    <property type="entry name" value="Pyrrol-5-carb_rd"/>
    <property type="match status" value="1"/>
</dbReference>
<dbReference type="eggNOG" id="COG0345">
    <property type="taxonomic scope" value="Bacteria"/>
</dbReference>
<dbReference type="GO" id="GO:0055129">
    <property type="term" value="P:L-proline biosynthetic process"/>
    <property type="evidence" value="ECO:0007669"/>
    <property type="project" value="UniProtKB-UniRule"/>
</dbReference>
<dbReference type="Gene3D" id="1.10.3730.10">
    <property type="entry name" value="ProC C-terminal domain-like"/>
    <property type="match status" value="1"/>
</dbReference>
<dbReference type="InterPro" id="IPR000304">
    <property type="entry name" value="Pyrroline-COOH_reductase"/>
</dbReference>
<feature type="binding site" evidence="8">
    <location>
        <begin position="67"/>
        <end position="70"/>
    </location>
    <ligand>
        <name>NADP(+)</name>
        <dbReference type="ChEBI" id="CHEBI:58349"/>
    </ligand>
</feature>
<dbReference type="AlphaFoldDB" id="D4RWS8"/>
<dbReference type="SUPFAM" id="SSF51735">
    <property type="entry name" value="NAD(P)-binding Rossmann-fold domains"/>
    <property type="match status" value="1"/>
</dbReference>
<proteinExistence type="inferred from homology"/>
<reference evidence="12 13" key="1">
    <citation type="submission" date="2010-02" db="EMBL/GenBank/DDBJ databases">
        <authorList>
            <person name="Weinstock G."/>
            <person name="Sodergren E."/>
            <person name="Clifton S."/>
            <person name="Fulton L."/>
            <person name="Fulton B."/>
            <person name="Courtney L."/>
            <person name="Fronick C."/>
            <person name="Harrison M."/>
            <person name="Strong C."/>
            <person name="Farmer C."/>
            <person name="Delahaunty K."/>
            <person name="Markovic C."/>
            <person name="Hall O."/>
            <person name="Minx P."/>
            <person name="Tomlinson C."/>
            <person name="Mitreva M."/>
            <person name="Nelson J."/>
            <person name="Hou S."/>
            <person name="Wollam A."/>
            <person name="Pepin K.H."/>
            <person name="Johnson M."/>
            <person name="Bhonagiri V."/>
            <person name="Zhang X."/>
            <person name="Suruliraj S."/>
            <person name="Warren W."/>
            <person name="Chinwalla A."/>
            <person name="Mardis E.R."/>
            <person name="Wilson R.K."/>
        </authorList>
    </citation>
    <scope>NUCLEOTIDE SEQUENCE [LARGE SCALE GENOMIC DNA]</scope>
    <source>
        <strain evidence="12 13">DSM 2876</strain>
    </source>
</reference>
<dbReference type="Proteomes" id="UP000006238">
    <property type="component" value="Unassembled WGS sequence"/>
</dbReference>
<dbReference type="GO" id="GO:0004735">
    <property type="term" value="F:pyrroline-5-carboxylate reductase activity"/>
    <property type="evidence" value="ECO:0007669"/>
    <property type="project" value="UniProtKB-UniRule"/>
</dbReference>
<organism evidence="12 13">
    <name type="scientific">Eshraghiella crossota DSM 2876</name>
    <dbReference type="NCBI Taxonomy" id="511680"/>
    <lineage>
        <taxon>Bacteria</taxon>
        <taxon>Bacillati</taxon>
        <taxon>Bacillota</taxon>
        <taxon>Clostridia</taxon>
        <taxon>Lachnospirales</taxon>
        <taxon>Lachnospiraceae</taxon>
        <taxon>Eshraghiella</taxon>
    </lineage>
</organism>
<comment type="pathway">
    <text evidence="6 9">Amino-acid biosynthesis; L-proline biosynthesis; L-proline from L-glutamate 5-semialdehyde: step 1/1.</text>
</comment>
<dbReference type="PANTHER" id="PTHR11645">
    <property type="entry name" value="PYRROLINE-5-CARBOXYLATE REDUCTASE"/>
    <property type="match status" value="1"/>
</dbReference>
<feature type="domain" description="Pyrroline-5-carboxylate reductase catalytic N-terminal" evidence="10">
    <location>
        <begin position="4"/>
        <end position="95"/>
    </location>
</feature>
<protein>
    <recommendedName>
        <fullName evidence="6 7">Pyrroline-5-carboxylate reductase</fullName>
        <shortName evidence="6">P5C reductase</shortName>
        <shortName evidence="6">P5CR</shortName>
        <ecNumber evidence="6 7">1.5.1.2</ecNumber>
    </recommendedName>
    <alternativeName>
        <fullName evidence="6">PCA reductase</fullName>
    </alternativeName>
</protein>
<dbReference type="EMBL" id="ABWN01000017">
    <property type="protein sequence ID" value="EFF69602.1"/>
    <property type="molecule type" value="Genomic_DNA"/>
</dbReference>
<dbReference type="InterPro" id="IPR036291">
    <property type="entry name" value="NAD(P)-bd_dom_sf"/>
</dbReference>
<dbReference type="UniPathway" id="UPA00098">
    <property type="reaction ID" value="UER00361"/>
</dbReference>
<dbReference type="NCBIfam" id="TIGR00112">
    <property type="entry name" value="proC"/>
    <property type="match status" value="1"/>
</dbReference>
<keyword evidence="13" id="KW-1185">Reference proteome</keyword>
<keyword evidence="3 6" id="KW-0521">NADP</keyword>
<dbReference type="GeneID" id="98918483"/>
<keyword evidence="6 9" id="KW-0028">Amino-acid biosynthesis</keyword>
<sequence length="265" mass="28739">MNTFGFIGVGNMGKAMLNGVLRVYNPNQVMITDASEMLRNNVAKETGVAVAETNIELANSVKYIILAVKPQCYDEVIRSINNVVTAEKIIISLAPGITTDYIQNKFSAQVRIVRCMPNTPALIGEGMTGVSYNPKEFDLEEMDVIAQFFSSFGKFRIVDEKLLNTVTCVSGSSPAYVYMFIEALADSAVKYGMSRNDAIEFAAMTVKGAADMVLTTKEHPAVLKDRVCSPAGTTIAGVAALEENGFRHSIIAATDKCYEKCTGLK</sequence>
<dbReference type="STRING" id="45851.BHV86_06360"/>
<evidence type="ECO:0000256" key="5">
    <source>
        <dbReference type="ARBA" id="ARBA00058118"/>
    </source>
</evidence>
<evidence type="ECO:0000256" key="3">
    <source>
        <dbReference type="ARBA" id="ARBA00022857"/>
    </source>
</evidence>
<evidence type="ECO:0000313" key="13">
    <source>
        <dbReference type="Proteomes" id="UP000006238"/>
    </source>
</evidence>
<dbReference type="FunFam" id="1.10.3730.10:FF:000001">
    <property type="entry name" value="Pyrroline-5-carboxylate reductase"/>
    <property type="match status" value="1"/>
</dbReference>
<dbReference type="SUPFAM" id="SSF48179">
    <property type="entry name" value="6-phosphogluconate dehydrogenase C-terminal domain-like"/>
    <property type="match status" value="1"/>
</dbReference>
<comment type="catalytic activity">
    <reaction evidence="6 9">
        <text>L-proline + NADP(+) = (S)-1-pyrroline-5-carboxylate + NADPH + 2 H(+)</text>
        <dbReference type="Rhea" id="RHEA:14109"/>
        <dbReference type="ChEBI" id="CHEBI:15378"/>
        <dbReference type="ChEBI" id="CHEBI:17388"/>
        <dbReference type="ChEBI" id="CHEBI:57783"/>
        <dbReference type="ChEBI" id="CHEBI:58349"/>
        <dbReference type="ChEBI" id="CHEBI:60039"/>
        <dbReference type="EC" id="1.5.1.2"/>
    </reaction>
</comment>
<comment type="function">
    <text evidence="5 6">Catalyzes the reduction of 1-pyrroline-5-carboxylate (PCA) to L-proline.</text>
</comment>
<keyword evidence="4 6" id="KW-0560">Oxidoreductase</keyword>
<gene>
    <name evidence="6 12" type="primary">proC</name>
    <name evidence="12" type="ORF">BUTYVIB_00115</name>
</gene>
<dbReference type="RefSeq" id="WP_005600710.1">
    <property type="nucleotide sequence ID" value="NZ_GG663519.1"/>
</dbReference>
<dbReference type="Gene3D" id="3.40.50.720">
    <property type="entry name" value="NAD(P)-binding Rossmann-like Domain"/>
    <property type="match status" value="1"/>
</dbReference>
<keyword evidence="6" id="KW-0963">Cytoplasm</keyword>
<dbReference type="PROSITE" id="PS00521">
    <property type="entry name" value="P5CR"/>
    <property type="match status" value="1"/>
</dbReference>
<name>D4RWS8_9FIRM</name>
<feature type="binding site" evidence="8">
    <location>
        <begin position="7"/>
        <end position="12"/>
    </location>
    <ligand>
        <name>NADP(+)</name>
        <dbReference type="ChEBI" id="CHEBI:58349"/>
    </ligand>
</feature>
<dbReference type="Pfam" id="PF14748">
    <property type="entry name" value="P5CR_dimer"/>
    <property type="match status" value="1"/>
</dbReference>
<comment type="caution">
    <text evidence="12">The sequence shown here is derived from an EMBL/GenBank/DDBJ whole genome shotgun (WGS) entry which is preliminary data.</text>
</comment>
<comment type="catalytic activity">
    <reaction evidence="6">
        <text>L-proline + NAD(+) = (S)-1-pyrroline-5-carboxylate + NADH + 2 H(+)</text>
        <dbReference type="Rhea" id="RHEA:14105"/>
        <dbReference type="ChEBI" id="CHEBI:15378"/>
        <dbReference type="ChEBI" id="CHEBI:17388"/>
        <dbReference type="ChEBI" id="CHEBI:57540"/>
        <dbReference type="ChEBI" id="CHEBI:57945"/>
        <dbReference type="ChEBI" id="CHEBI:60039"/>
        <dbReference type="EC" id="1.5.1.2"/>
    </reaction>
</comment>
<dbReference type="HOGENOM" id="CLU_042344_3_1_9"/>
<dbReference type="InterPro" id="IPR053790">
    <property type="entry name" value="P5CR-like_CS"/>
</dbReference>
<evidence type="ECO:0000256" key="2">
    <source>
        <dbReference type="ARBA" id="ARBA00022650"/>
    </source>
</evidence>
<comment type="subcellular location">
    <subcellularLocation>
        <location evidence="6">Cytoplasm</location>
    </subcellularLocation>
</comment>